<gene>
    <name evidence="1" type="ORF">C7B65_18510</name>
</gene>
<sequence>MSKSSKETTKNDRAVALQAQFDLVIQDFTAAFKQNPQPVECQSIAAILIMENRVSRTLTEKRFDNCSQTRKSLKPNRLVS</sequence>
<evidence type="ECO:0000313" key="2">
    <source>
        <dbReference type="Proteomes" id="UP000238634"/>
    </source>
</evidence>
<organism evidence="1 2">
    <name type="scientific">Phormidesmis priestleyi ULC007</name>
    <dbReference type="NCBI Taxonomy" id="1920490"/>
    <lineage>
        <taxon>Bacteria</taxon>
        <taxon>Bacillati</taxon>
        <taxon>Cyanobacteriota</taxon>
        <taxon>Cyanophyceae</taxon>
        <taxon>Leptolyngbyales</taxon>
        <taxon>Leptolyngbyaceae</taxon>
        <taxon>Phormidesmis</taxon>
    </lineage>
</organism>
<keyword evidence="2" id="KW-1185">Reference proteome</keyword>
<evidence type="ECO:0000313" key="1">
    <source>
        <dbReference type="EMBL" id="PSB17535.1"/>
    </source>
</evidence>
<dbReference type="Proteomes" id="UP000238634">
    <property type="component" value="Unassembled WGS sequence"/>
</dbReference>
<protein>
    <submittedName>
        <fullName evidence="1">Uncharacterized protein</fullName>
    </submittedName>
</protein>
<comment type="caution">
    <text evidence="1">The sequence shown here is derived from an EMBL/GenBank/DDBJ whole genome shotgun (WGS) entry which is preliminary data.</text>
</comment>
<reference evidence="1 2" key="2">
    <citation type="submission" date="2018-03" db="EMBL/GenBank/DDBJ databases">
        <title>The ancient ancestry and fast evolution of plastids.</title>
        <authorList>
            <person name="Moore K.R."/>
            <person name="Magnabosco C."/>
            <person name="Momper L."/>
            <person name="Gold D.A."/>
            <person name="Bosak T."/>
            <person name="Fournier G.P."/>
        </authorList>
    </citation>
    <scope>NUCLEOTIDE SEQUENCE [LARGE SCALE GENOMIC DNA]</scope>
    <source>
        <strain evidence="1 2">ULC007</strain>
    </source>
</reference>
<accession>A0A2T1DAN9</accession>
<reference evidence="1 2" key="1">
    <citation type="submission" date="2018-02" db="EMBL/GenBank/DDBJ databases">
        <authorList>
            <person name="Cohen D.B."/>
            <person name="Kent A.D."/>
        </authorList>
    </citation>
    <scope>NUCLEOTIDE SEQUENCE [LARGE SCALE GENOMIC DNA]</scope>
    <source>
        <strain evidence="1 2">ULC007</strain>
    </source>
</reference>
<dbReference type="RefSeq" id="WP_073074162.1">
    <property type="nucleotide sequence ID" value="NZ_MPPI01000030.1"/>
</dbReference>
<name>A0A2T1DAN9_9CYAN</name>
<dbReference type="AlphaFoldDB" id="A0A2T1DAN9"/>
<proteinExistence type="predicted"/>
<dbReference type="EMBL" id="PVWG01000027">
    <property type="protein sequence ID" value="PSB17535.1"/>
    <property type="molecule type" value="Genomic_DNA"/>
</dbReference>